<feature type="transmembrane region" description="Helical" evidence="1">
    <location>
        <begin position="6"/>
        <end position="24"/>
    </location>
</feature>
<organism evidence="2">
    <name type="scientific">Orbilia brochopaga</name>
    <dbReference type="NCBI Taxonomy" id="3140254"/>
    <lineage>
        <taxon>Eukaryota</taxon>
        <taxon>Fungi</taxon>
        <taxon>Dikarya</taxon>
        <taxon>Ascomycota</taxon>
        <taxon>Pezizomycotina</taxon>
        <taxon>Orbiliomycetes</taxon>
        <taxon>Orbiliales</taxon>
        <taxon>Orbiliaceae</taxon>
        <taxon>Orbilia</taxon>
    </lineage>
</organism>
<keyword evidence="1" id="KW-0472">Membrane</keyword>
<dbReference type="EMBL" id="MK550698">
    <property type="protein sequence ID" value="QBL02536.1"/>
    <property type="molecule type" value="Genomic_DNA"/>
</dbReference>
<evidence type="ECO:0000256" key="1">
    <source>
        <dbReference type="SAM" id="Phobius"/>
    </source>
</evidence>
<sequence length="106" mass="12258">MIKEIITFIIDVVNAIIFISICSFKKNFWNAAVDRQITPDKGTKSKSKVKIEIKKNYRIYESTGIILQFIVTHIQKNKLVNYMKGALFQLNTMNLLSFSLNLKITN</sequence>
<dbReference type="AlphaFoldDB" id="A0A481ZN53"/>
<evidence type="ECO:0000313" key="2">
    <source>
        <dbReference type="EMBL" id="QBL02536.1"/>
    </source>
</evidence>
<reference evidence="2" key="2">
    <citation type="submission" date="2019-02" db="EMBL/GenBank/DDBJ databases">
        <authorList>
            <person name="Fang M.L."/>
            <person name="Zhang Y."/>
        </authorList>
    </citation>
    <scope>NUCLEOTIDE SEQUENCE</scope>
    <source>
        <strain evidence="2">YMF1.03216</strain>
    </source>
</reference>
<reference evidence="2" key="1">
    <citation type="journal article" date="2019" name="Mitochondrial DNA Part B Resour">
        <title>Characterization of the complete mitochondrial genome of Drechslerella brochopaga, a fungal species trapping nematodes with constricting rings.</title>
        <authorList>
            <person name="Fang M."/>
            <person name="Wang S."/>
            <person name="Xu J."/>
            <person name="Jiang L."/>
            <person name="Zhou D."/>
            <person name="Zhang K.-Q."/>
            <person name="Zhang Y."/>
        </authorList>
    </citation>
    <scope>NUCLEOTIDE SEQUENCE</scope>
    <source>
        <strain evidence="2">YMF1.03216</strain>
    </source>
</reference>
<name>A0A481ZN53_9PEZI</name>
<proteinExistence type="predicted"/>
<dbReference type="RefSeq" id="YP_009568455.1">
    <property type="nucleotide sequence ID" value="NC_041248.1"/>
</dbReference>
<accession>A0A481ZN53</accession>
<keyword evidence="1" id="KW-0812">Transmembrane</keyword>
<dbReference type="GeneID" id="39411787"/>
<gene>
    <name evidence="2" type="primary">orf106</name>
</gene>
<keyword evidence="1" id="KW-1133">Transmembrane helix</keyword>
<keyword evidence="2" id="KW-0496">Mitochondrion</keyword>
<protein>
    <submittedName>
        <fullName evidence="2">Uncharacterized protein</fullName>
    </submittedName>
</protein>
<geneLocation type="mitochondrion" evidence="2"/>